<dbReference type="PANTHER" id="PTHR43513:SF1">
    <property type="entry name" value="ANAEROBIC SULFITE REDUCTASE SUBUNIT B"/>
    <property type="match status" value="1"/>
</dbReference>
<evidence type="ECO:0000313" key="3">
    <source>
        <dbReference type="EMBL" id="ORJ57644.1"/>
    </source>
</evidence>
<feature type="domain" description="FAD-binding FR-type" evidence="2">
    <location>
        <begin position="11"/>
        <end position="108"/>
    </location>
</feature>
<dbReference type="OrthoDB" id="9806195at2"/>
<dbReference type="Proteomes" id="UP000193136">
    <property type="component" value="Unassembled WGS sequence"/>
</dbReference>
<feature type="binding site" evidence="1">
    <location>
        <position position="260"/>
    </location>
    <ligand>
        <name>[2Fe-2S] cluster</name>
        <dbReference type="ChEBI" id="CHEBI:190135"/>
    </ligand>
</feature>
<protein>
    <submittedName>
        <fullName evidence="3">Oxidoreductase</fullName>
    </submittedName>
</protein>
<dbReference type="InterPro" id="IPR012165">
    <property type="entry name" value="Cyt_c3_hydrogenase_gsu"/>
</dbReference>
<dbReference type="STRING" id="1969733.B5V00_12785"/>
<dbReference type="InterPro" id="IPR039261">
    <property type="entry name" value="FNR_nucleotide-bd"/>
</dbReference>
<organism evidence="3 4">
    <name type="scientific">Geothermobacter hydrogeniphilus</name>
    <dbReference type="NCBI Taxonomy" id="1969733"/>
    <lineage>
        <taxon>Bacteria</taxon>
        <taxon>Pseudomonadati</taxon>
        <taxon>Thermodesulfobacteriota</taxon>
        <taxon>Desulfuromonadia</taxon>
        <taxon>Desulfuromonadales</taxon>
        <taxon>Geothermobacteraceae</taxon>
        <taxon>Geothermobacter</taxon>
    </lineage>
</organism>
<feature type="binding site" evidence="1">
    <location>
        <position position="244"/>
    </location>
    <ligand>
        <name>[2Fe-2S] cluster</name>
        <dbReference type="ChEBI" id="CHEBI:190135"/>
    </ligand>
</feature>
<comment type="cofactor">
    <cofactor evidence="1">
        <name>[2Fe-2S] cluster</name>
        <dbReference type="ChEBI" id="CHEBI:190135"/>
    </cofactor>
    <text evidence="1">Binds 1 [2Fe-2S] cluster per subunit.</text>
</comment>
<dbReference type="GO" id="GO:0050660">
    <property type="term" value="F:flavin adenine dinucleotide binding"/>
    <property type="evidence" value="ECO:0007669"/>
    <property type="project" value="InterPro"/>
</dbReference>
<dbReference type="RefSeq" id="WP_085011200.1">
    <property type="nucleotide sequence ID" value="NZ_NAAD01000017.1"/>
</dbReference>
<dbReference type="InterPro" id="IPR017927">
    <property type="entry name" value="FAD-bd_FR_type"/>
</dbReference>
<name>A0A1X0XXK9_9BACT</name>
<evidence type="ECO:0000256" key="1">
    <source>
        <dbReference type="PIRSR" id="PIRSR006816-2"/>
    </source>
</evidence>
<dbReference type="InterPro" id="IPR050353">
    <property type="entry name" value="PyrK_electron_transfer"/>
</dbReference>
<dbReference type="InterPro" id="IPR019480">
    <property type="entry name" value="Dihydroorotate_DH_Fe-S-bd"/>
</dbReference>
<keyword evidence="1" id="KW-0001">2Fe-2S</keyword>
<accession>A0A1X0XXK9</accession>
<dbReference type="EMBL" id="NAAD01000017">
    <property type="protein sequence ID" value="ORJ57644.1"/>
    <property type="molecule type" value="Genomic_DNA"/>
</dbReference>
<dbReference type="AlphaFoldDB" id="A0A1X0XXK9"/>
<keyword evidence="4" id="KW-1185">Reference proteome</keyword>
<dbReference type="SUPFAM" id="SSF52343">
    <property type="entry name" value="Ferredoxin reductase-like, C-terminal NADP-linked domain"/>
    <property type="match status" value="1"/>
</dbReference>
<dbReference type="InterPro" id="IPR017938">
    <property type="entry name" value="Riboflavin_synthase-like_b-brl"/>
</dbReference>
<dbReference type="GO" id="GO:0016491">
    <property type="term" value="F:oxidoreductase activity"/>
    <property type="evidence" value="ECO:0007669"/>
    <property type="project" value="InterPro"/>
</dbReference>
<dbReference type="GO" id="GO:0006221">
    <property type="term" value="P:pyrimidine nucleotide biosynthetic process"/>
    <property type="evidence" value="ECO:0007669"/>
    <property type="project" value="InterPro"/>
</dbReference>
<dbReference type="InterPro" id="IPR001433">
    <property type="entry name" value="OxRdtase_FAD/NAD-bd"/>
</dbReference>
<dbReference type="PRINTS" id="PR00406">
    <property type="entry name" value="CYTB5RDTASE"/>
</dbReference>
<comment type="caution">
    <text evidence="3">The sequence shown here is derived from an EMBL/GenBank/DDBJ whole genome shotgun (WGS) entry which is preliminary data.</text>
</comment>
<evidence type="ECO:0000259" key="2">
    <source>
        <dbReference type="PROSITE" id="PS51384"/>
    </source>
</evidence>
<dbReference type="Gene3D" id="3.40.50.80">
    <property type="entry name" value="Nucleotide-binding domain of ferredoxin-NADP reductase (FNR) module"/>
    <property type="match status" value="1"/>
</dbReference>
<dbReference type="CDD" id="cd06221">
    <property type="entry name" value="sulfite_reductase_like"/>
    <property type="match status" value="1"/>
</dbReference>
<dbReference type="GO" id="GO:0051537">
    <property type="term" value="F:2 iron, 2 sulfur cluster binding"/>
    <property type="evidence" value="ECO:0007669"/>
    <property type="project" value="UniProtKB-KW"/>
</dbReference>
<keyword evidence="1" id="KW-0479">Metal-binding</keyword>
<dbReference type="Gene3D" id="2.40.30.10">
    <property type="entry name" value="Translation factors"/>
    <property type="match status" value="1"/>
</dbReference>
<feature type="binding site" evidence="1">
    <location>
        <position position="252"/>
    </location>
    <ligand>
        <name>[2Fe-2S] cluster</name>
        <dbReference type="ChEBI" id="CHEBI:190135"/>
    </ligand>
</feature>
<dbReference type="InterPro" id="IPR008333">
    <property type="entry name" value="Cbr1-like_FAD-bd_dom"/>
</dbReference>
<keyword evidence="1" id="KW-0411">Iron-sulfur</keyword>
<feature type="binding site" evidence="1">
    <location>
        <position position="249"/>
    </location>
    <ligand>
        <name>[2Fe-2S] cluster</name>
        <dbReference type="ChEBI" id="CHEBI:190135"/>
    </ligand>
</feature>
<dbReference type="GO" id="GO:0046872">
    <property type="term" value="F:metal ion binding"/>
    <property type="evidence" value="ECO:0007669"/>
    <property type="project" value="UniProtKB-KW"/>
</dbReference>
<dbReference type="PANTHER" id="PTHR43513">
    <property type="entry name" value="DIHYDROOROTATE DEHYDROGENASE B (NAD(+)), ELECTRON TRANSFER SUBUNIT"/>
    <property type="match status" value="1"/>
</dbReference>
<gene>
    <name evidence="3" type="ORF">B5V00_12785</name>
</gene>
<sequence length="278" mass="30716">MESIAINQSGYQIKRGRIEEITELTELEKLFRIVLPDDEALDHDPGQFVQVSLFGVGEAPISICSSPTRRDSFELCVRNAGRFTAALHQLKVGDEVGIRGPFGVGFPVVPLEGNDVLLIAGGLGIAPLRSLINFIIDNRRDFGKVDILLGSRDPESMLFCDELAYWRKRIDINFCCSVDRAAPEWEGNVGLITALIPGASLDPLKTIAVACGPPIMYRFVVDELLKKGIPESHIYLSLERHMKCGLGKCGHCQIHDVYCCQDGPVFNYSWVKKIKGAI</sequence>
<dbReference type="PIRSF" id="PIRSF006816">
    <property type="entry name" value="Cyc3_hyd_g"/>
    <property type="match status" value="1"/>
</dbReference>
<dbReference type="PROSITE" id="PS51384">
    <property type="entry name" value="FAD_FR"/>
    <property type="match status" value="1"/>
</dbReference>
<dbReference type="Pfam" id="PF10418">
    <property type="entry name" value="DHODB_Fe-S_bind"/>
    <property type="match status" value="1"/>
</dbReference>
<dbReference type="Pfam" id="PF00175">
    <property type="entry name" value="NAD_binding_1"/>
    <property type="match status" value="1"/>
</dbReference>
<dbReference type="SUPFAM" id="SSF63380">
    <property type="entry name" value="Riboflavin synthase domain-like"/>
    <property type="match status" value="1"/>
</dbReference>
<proteinExistence type="predicted"/>
<dbReference type="Pfam" id="PF00970">
    <property type="entry name" value="FAD_binding_6"/>
    <property type="match status" value="1"/>
</dbReference>
<reference evidence="3 4" key="1">
    <citation type="submission" date="2017-03" db="EMBL/GenBank/DDBJ databases">
        <title>Genome sequence of Geothermobacter sp. EPR-M, Deep-Sea Iron Reducer.</title>
        <authorList>
            <person name="Tully B."/>
            <person name="Savalia P."/>
            <person name="Abuyen K."/>
            <person name="Baughan C."/>
            <person name="Romero E."/>
            <person name="Ronkowski C."/>
            <person name="Torres B."/>
            <person name="Tremblay J."/>
            <person name="Trujillo A."/>
            <person name="Tyler M."/>
            <person name="Perez-Rodriguez I."/>
            <person name="Amend J."/>
        </authorList>
    </citation>
    <scope>NUCLEOTIDE SEQUENCE [LARGE SCALE GENOMIC DNA]</scope>
    <source>
        <strain evidence="3 4">EPR-M</strain>
    </source>
</reference>
<keyword evidence="1" id="KW-0408">Iron</keyword>
<evidence type="ECO:0000313" key="4">
    <source>
        <dbReference type="Proteomes" id="UP000193136"/>
    </source>
</evidence>